<keyword evidence="3" id="KW-1185">Reference proteome</keyword>
<evidence type="ECO:0000313" key="2">
    <source>
        <dbReference type="EMBL" id="CAD7090632.1"/>
    </source>
</evidence>
<dbReference type="PANTHER" id="PTHR10151:SF120">
    <property type="entry name" value="BIS(5'-ADENOSYL)-TRIPHOSPHATASE"/>
    <property type="match status" value="1"/>
</dbReference>
<proteinExistence type="predicted"/>
<dbReference type="Gene3D" id="3.40.720.10">
    <property type="entry name" value="Alkaline Phosphatase, subunit A"/>
    <property type="match status" value="1"/>
</dbReference>
<dbReference type="InterPro" id="IPR002591">
    <property type="entry name" value="Phosphodiest/P_Trfase"/>
</dbReference>
<feature type="transmembrane region" description="Helical" evidence="1">
    <location>
        <begin position="6"/>
        <end position="24"/>
    </location>
</feature>
<keyword evidence="1" id="KW-1133">Transmembrane helix</keyword>
<dbReference type="AlphaFoldDB" id="A0A7R8Z2B1"/>
<feature type="transmembrane region" description="Helical" evidence="1">
    <location>
        <begin position="422"/>
        <end position="449"/>
    </location>
</feature>
<dbReference type="InterPro" id="IPR017850">
    <property type="entry name" value="Alkaline_phosphatase_core_sf"/>
</dbReference>
<dbReference type="OrthoDB" id="415411at2759"/>
<gene>
    <name evidence="2" type="ORF">HERILL_LOCUS13100</name>
</gene>
<dbReference type="Proteomes" id="UP000594454">
    <property type="component" value="Chromosome 5"/>
</dbReference>
<dbReference type="PANTHER" id="PTHR10151">
    <property type="entry name" value="ECTONUCLEOTIDE PYROPHOSPHATASE/PHOSPHODIESTERASE"/>
    <property type="match status" value="1"/>
</dbReference>
<dbReference type="Gene3D" id="3.30.1360.180">
    <property type="match status" value="1"/>
</dbReference>
<keyword evidence="1" id="KW-0812">Transmembrane</keyword>
<name>A0A7R8Z2B1_HERIL</name>
<sequence length="461" mass="52218">MSCIPNAYWPIIFGLFLVTTLFVSQTDCQRLLEYEQILVVLSFSGLSQDYLKGNFLPYLLQLAESGVMTDVGVQPVFPTKALPNQFSYATGLYTETHGVTADVIYDEKLDRVLNGSRETYQSNPGVLPIWILNEIEGGTSGCMMWPGSEFSYAGRSCTYHVPFDENTSLLEKFTTVQSWLADRRNPPNLIMVYSNELEKISNIYGSHSAEVRRACLDIDDNIRHLLDGAGHWSLRRRINYMILGDHGSASVEMESFLNLTKYLDGIPHNIYGRSAILQVVPEKGQIDTAYQKLKQAQKEVGHFDVFKQNEFPGRWHANHYRAGPILLLAHYGYAFQDMFEIIEEYMDKYGVKDFDYGIFGYDNNITSLYGTFIGIGPYFRKAHRLPYMQAVDVFPLFLHILGLDPTRPNNATDLRQEVLKGVSIAVIAVLITALVALLIGAAVALYFFIPNEGRRDMIVWS</sequence>
<dbReference type="GO" id="GO:0016787">
    <property type="term" value="F:hydrolase activity"/>
    <property type="evidence" value="ECO:0007669"/>
    <property type="project" value="UniProtKB-ARBA"/>
</dbReference>
<protein>
    <submittedName>
        <fullName evidence="2">Uncharacterized protein</fullName>
    </submittedName>
</protein>
<dbReference type="EMBL" id="LR899013">
    <property type="protein sequence ID" value="CAD7090632.1"/>
    <property type="molecule type" value="Genomic_DNA"/>
</dbReference>
<accession>A0A7R8Z2B1</accession>
<keyword evidence="1" id="KW-0472">Membrane</keyword>
<dbReference type="CDD" id="cd16018">
    <property type="entry name" value="Enpp"/>
    <property type="match status" value="1"/>
</dbReference>
<reference evidence="2 3" key="1">
    <citation type="submission" date="2020-11" db="EMBL/GenBank/DDBJ databases">
        <authorList>
            <person name="Wallbank WR R."/>
            <person name="Pardo Diaz C."/>
            <person name="Kozak K."/>
            <person name="Martin S."/>
            <person name="Jiggins C."/>
            <person name="Moest M."/>
            <person name="Warren A I."/>
            <person name="Generalovic N T."/>
            <person name="Byers J.R.P. K."/>
            <person name="Montejo-Kovacevich G."/>
            <person name="Yen C E."/>
        </authorList>
    </citation>
    <scope>NUCLEOTIDE SEQUENCE [LARGE SCALE GENOMIC DNA]</scope>
</reference>
<organism evidence="2 3">
    <name type="scientific">Hermetia illucens</name>
    <name type="common">Black soldier fly</name>
    <dbReference type="NCBI Taxonomy" id="343691"/>
    <lineage>
        <taxon>Eukaryota</taxon>
        <taxon>Metazoa</taxon>
        <taxon>Ecdysozoa</taxon>
        <taxon>Arthropoda</taxon>
        <taxon>Hexapoda</taxon>
        <taxon>Insecta</taxon>
        <taxon>Pterygota</taxon>
        <taxon>Neoptera</taxon>
        <taxon>Endopterygota</taxon>
        <taxon>Diptera</taxon>
        <taxon>Brachycera</taxon>
        <taxon>Stratiomyomorpha</taxon>
        <taxon>Stratiomyidae</taxon>
        <taxon>Hermetiinae</taxon>
        <taxon>Hermetia</taxon>
    </lineage>
</organism>
<evidence type="ECO:0000313" key="3">
    <source>
        <dbReference type="Proteomes" id="UP000594454"/>
    </source>
</evidence>
<evidence type="ECO:0000256" key="1">
    <source>
        <dbReference type="SAM" id="Phobius"/>
    </source>
</evidence>
<dbReference type="InParanoid" id="A0A7R8Z2B1"/>
<dbReference type="Pfam" id="PF01663">
    <property type="entry name" value="Phosphodiest"/>
    <property type="match status" value="1"/>
</dbReference>
<dbReference type="SUPFAM" id="SSF53649">
    <property type="entry name" value="Alkaline phosphatase-like"/>
    <property type="match status" value="1"/>
</dbReference>